<proteinExistence type="predicted"/>
<name>A0A8S5QWZ4_9CAUD</name>
<dbReference type="EMBL" id="BK015752">
    <property type="protein sequence ID" value="DAE23379.1"/>
    <property type="molecule type" value="Genomic_DNA"/>
</dbReference>
<organism evidence="1">
    <name type="scientific">Myoviridae sp. ctcPl3</name>
    <dbReference type="NCBI Taxonomy" id="2826669"/>
    <lineage>
        <taxon>Viruses</taxon>
        <taxon>Duplodnaviria</taxon>
        <taxon>Heunggongvirae</taxon>
        <taxon>Uroviricota</taxon>
        <taxon>Caudoviricetes</taxon>
    </lineage>
</organism>
<accession>A0A8S5QWZ4</accession>
<sequence length="190" mass="21712">MIENNIFSCDPLPGKNGYTWTIVSLFGDMLSAAEELFGERNKEYTILGVELAQIDQPQIWFPGSCNHVIIQVTEDCINDMDKAIFQVAHEAVHCLCPKQGKVSILEEGLATYFSMFYTKKQDISYIELPQYQYAYKLSCQLLKYDSEIIKKARRFVPDISNIDKKLLLSICPNIDHALAEEITKAFVKDQ</sequence>
<protein>
    <submittedName>
        <fullName evidence="1">Uncharacterized protein</fullName>
    </submittedName>
</protein>
<reference evidence="1" key="1">
    <citation type="journal article" date="2021" name="Proc. Natl. Acad. Sci. U.S.A.">
        <title>A Catalog of Tens of Thousands of Viruses from Human Metagenomes Reveals Hidden Associations with Chronic Diseases.</title>
        <authorList>
            <person name="Tisza M.J."/>
            <person name="Buck C.B."/>
        </authorList>
    </citation>
    <scope>NUCLEOTIDE SEQUENCE</scope>
    <source>
        <strain evidence="1">CtcPl3</strain>
    </source>
</reference>
<evidence type="ECO:0000313" key="1">
    <source>
        <dbReference type="EMBL" id="DAE23379.1"/>
    </source>
</evidence>